<keyword evidence="4 7" id="KW-0812">Transmembrane</keyword>
<feature type="transmembrane region" description="Helical" evidence="7">
    <location>
        <begin position="172"/>
        <end position="190"/>
    </location>
</feature>
<dbReference type="InterPro" id="IPR000515">
    <property type="entry name" value="MetI-like"/>
</dbReference>
<feature type="transmembrane region" description="Helical" evidence="7">
    <location>
        <begin position="38"/>
        <end position="57"/>
    </location>
</feature>
<feature type="transmembrane region" description="Helical" evidence="7">
    <location>
        <begin position="242"/>
        <end position="261"/>
    </location>
</feature>
<feature type="transmembrane region" description="Helical" evidence="7">
    <location>
        <begin position="94"/>
        <end position="115"/>
    </location>
</feature>
<organism evidence="9 10">
    <name type="scientific">Lusitaniella coriacea LEGE 07157</name>
    <dbReference type="NCBI Taxonomy" id="945747"/>
    <lineage>
        <taxon>Bacteria</taxon>
        <taxon>Bacillati</taxon>
        <taxon>Cyanobacteriota</taxon>
        <taxon>Cyanophyceae</taxon>
        <taxon>Spirulinales</taxon>
        <taxon>Lusitaniellaceae</taxon>
        <taxon>Lusitaniella</taxon>
    </lineage>
</organism>
<feature type="transmembrane region" description="Helical" evidence="7">
    <location>
        <begin position="63"/>
        <end position="82"/>
    </location>
</feature>
<evidence type="ECO:0000256" key="1">
    <source>
        <dbReference type="ARBA" id="ARBA00004651"/>
    </source>
</evidence>
<keyword evidence="6 7" id="KW-0472">Membrane</keyword>
<comment type="similarity">
    <text evidence="7">Belongs to the binding-protein-dependent transport system permease family.</text>
</comment>
<dbReference type="InterPro" id="IPR010065">
    <property type="entry name" value="AA_ABC_transptr_permease_3TM"/>
</dbReference>
<evidence type="ECO:0000256" key="6">
    <source>
        <dbReference type="ARBA" id="ARBA00023136"/>
    </source>
</evidence>
<dbReference type="InterPro" id="IPR043429">
    <property type="entry name" value="ArtM/GltK/GlnP/TcyL/YhdX-like"/>
</dbReference>
<feature type="transmembrane region" description="Helical" evidence="7">
    <location>
        <begin position="273"/>
        <end position="290"/>
    </location>
</feature>
<feature type="transmembrane region" description="Helical" evidence="7">
    <location>
        <begin position="127"/>
        <end position="151"/>
    </location>
</feature>
<dbReference type="Gene3D" id="1.10.3720.10">
    <property type="entry name" value="MetI-like"/>
    <property type="match status" value="1"/>
</dbReference>
<dbReference type="PROSITE" id="PS50928">
    <property type="entry name" value="ABC_TM1"/>
    <property type="match status" value="1"/>
</dbReference>
<name>A0A8J7B7H6_9CYAN</name>
<gene>
    <name evidence="9" type="ORF">IQ249_05035</name>
</gene>
<accession>A0A8J7B7H6</accession>
<dbReference type="SUPFAM" id="SSF161098">
    <property type="entry name" value="MetI-like"/>
    <property type="match status" value="1"/>
</dbReference>
<proteinExistence type="inferred from homology"/>
<dbReference type="CDD" id="cd06261">
    <property type="entry name" value="TM_PBP2"/>
    <property type="match status" value="1"/>
</dbReference>
<comment type="caution">
    <text evidence="9">The sequence shown here is derived from an EMBL/GenBank/DDBJ whole genome shotgun (WGS) entry which is preliminary data.</text>
</comment>
<dbReference type="Proteomes" id="UP000654482">
    <property type="component" value="Unassembled WGS sequence"/>
</dbReference>
<evidence type="ECO:0000256" key="4">
    <source>
        <dbReference type="ARBA" id="ARBA00022692"/>
    </source>
</evidence>
<evidence type="ECO:0000313" key="10">
    <source>
        <dbReference type="Proteomes" id="UP000654482"/>
    </source>
</evidence>
<evidence type="ECO:0000256" key="2">
    <source>
        <dbReference type="ARBA" id="ARBA00022448"/>
    </source>
</evidence>
<dbReference type="GO" id="GO:0006865">
    <property type="term" value="P:amino acid transport"/>
    <property type="evidence" value="ECO:0007669"/>
    <property type="project" value="TreeGrafter"/>
</dbReference>
<evidence type="ECO:0000313" key="9">
    <source>
        <dbReference type="EMBL" id="MBE9115261.1"/>
    </source>
</evidence>
<dbReference type="Pfam" id="PF00528">
    <property type="entry name" value="BPD_transp_1"/>
    <property type="match status" value="1"/>
</dbReference>
<dbReference type="GO" id="GO:0043190">
    <property type="term" value="C:ATP-binding cassette (ABC) transporter complex"/>
    <property type="evidence" value="ECO:0007669"/>
    <property type="project" value="InterPro"/>
</dbReference>
<evidence type="ECO:0000256" key="3">
    <source>
        <dbReference type="ARBA" id="ARBA00022475"/>
    </source>
</evidence>
<evidence type="ECO:0000259" key="8">
    <source>
        <dbReference type="PROSITE" id="PS50928"/>
    </source>
</evidence>
<comment type="subcellular location">
    <subcellularLocation>
        <location evidence="1 7">Cell membrane</location>
        <topology evidence="1 7">Multi-pass membrane protein</topology>
    </subcellularLocation>
</comment>
<keyword evidence="5 7" id="KW-1133">Transmembrane helix</keyword>
<dbReference type="GO" id="GO:0022857">
    <property type="term" value="F:transmembrane transporter activity"/>
    <property type="evidence" value="ECO:0007669"/>
    <property type="project" value="InterPro"/>
</dbReference>
<dbReference type="PANTHER" id="PTHR30614">
    <property type="entry name" value="MEMBRANE COMPONENT OF AMINO ACID ABC TRANSPORTER"/>
    <property type="match status" value="1"/>
</dbReference>
<dbReference type="AlphaFoldDB" id="A0A8J7B7H6"/>
<feature type="transmembrane region" description="Helical" evidence="7">
    <location>
        <begin position="12"/>
        <end position="31"/>
    </location>
</feature>
<feature type="transmembrane region" description="Helical" evidence="7">
    <location>
        <begin position="302"/>
        <end position="324"/>
    </location>
</feature>
<evidence type="ECO:0000256" key="7">
    <source>
        <dbReference type="RuleBase" id="RU363032"/>
    </source>
</evidence>
<sequence length="333" mass="36582">MAGRYPSEQYWRLWTLLSIISLFSGLSWGIIARNAAKLFSRSILIGLGVVAALFALTPTPIPYRLLLLGLLGLVIFSAWVGRLAGKKIPELGKWIAFGWFLVFLIGWWLIGGGFILEGVSTNEWQGLLLTIFTATISIVICFPVGVLMALGRRSTLPVVRWLSIAYIEFIRGIPLITILFMGQVLLPLFLPEGMRPDRAIRAIVGLTLFSSAYLAENVRGGLQAVPRGQSEAAMALGLNTPLTLSLIVLPQALKAVIPAIVGQFISLMQDTTLLAIVGLVELLGISNSILANPNFLGRSSEVYLFIGFLFWIFCYAMSLASRWVERKLSRDRG</sequence>
<keyword evidence="10" id="KW-1185">Reference proteome</keyword>
<evidence type="ECO:0000256" key="5">
    <source>
        <dbReference type="ARBA" id="ARBA00022989"/>
    </source>
</evidence>
<protein>
    <submittedName>
        <fullName evidence="9">Amino acid ABC transporter permease</fullName>
    </submittedName>
</protein>
<dbReference type="InterPro" id="IPR035906">
    <property type="entry name" value="MetI-like_sf"/>
</dbReference>
<keyword evidence="3" id="KW-1003">Cell membrane</keyword>
<dbReference type="NCBIfam" id="TIGR01726">
    <property type="entry name" value="HEQRo_perm_3TM"/>
    <property type="match status" value="1"/>
</dbReference>
<dbReference type="PANTHER" id="PTHR30614:SF41">
    <property type="entry name" value="INNER MEMBRANE AMINO-ACID ABC TRANSPORTER PERMEASE PROTEIN YHDY"/>
    <property type="match status" value="1"/>
</dbReference>
<dbReference type="EMBL" id="JADEWZ010000005">
    <property type="protein sequence ID" value="MBE9115261.1"/>
    <property type="molecule type" value="Genomic_DNA"/>
</dbReference>
<keyword evidence="2 7" id="KW-0813">Transport</keyword>
<reference evidence="9" key="1">
    <citation type="submission" date="2020-10" db="EMBL/GenBank/DDBJ databases">
        <authorList>
            <person name="Castelo-Branco R."/>
            <person name="Eusebio N."/>
            <person name="Adriana R."/>
            <person name="Vieira A."/>
            <person name="Brugerolle De Fraissinette N."/>
            <person name="Rezende De Castro R."/>
            <person name="Schneider M.P."/>
            <person name="Vasconcelos V."/>
            <person name="Leao P.N."/>
        </authorList>
    </citation>
    <scope>NUCLEOTIDE SEQUENCE</scope>
    <source>
        <strain evidence="9">LEGE 07157</strain>
    </source>
</reference>
<feature type="domain" description="ABC transmembrane type-1" evidence="8">
    <location>
        <begin position="127"/>
        <end position="321"/>
    </location>
</feature>